<dbReference type="InterPro" id="IPR051783">
    <property type="entry name" value="NAD(P)-dependent_oxidoreduct"/>
</dbReference>
<dbReference type="PANTHER" id="PTHR48079">
    <property type="entry name" value="PROTEIN YEEZ"/>
    <property type="match status" value="1"/>
</dbReference>
<protein>
    <submittedName>
        <fullName evidence="3">SDR family oxidoreductase</fullName>
        <ecNumber evidence="3">1.1.1.290</ecNumber>
    </submittedName>
</protein>
<feature type="domain" description="NAD-dependent epimerase/dehydratase" evidence="1">
    <location>
        <begin position="92"/>
        <end position="202"/>
    </location>
</feature>
<evidence type="ECO:0000313" key="4">
    <source>
        <dbReference type="Proteomes" id="UP001597342"/>
    </source>
</evidence>
<organism evidence="3 4">
    <name type="scientific">Flagellimonas iocasae</name>
    <dbReference type="NCBI Taxonomy" id="2055905"/>
    <lineage>
        <taxon>Bacteria</taxon>
        <taxon>Pseudomonadati</taxon>
        <taxon>Bacteroidota</taxon>
        <taxon>Flavobacteriia</taxon>
        <taxon>Flavobacteriales</taxon>
        <taxon>Flavobacteriaceae</taxon>
        <taxon>Flagellimonas</taxon>
    </lineage>
</organism>
<dbReference type="Proteomes" id="UP001597342">
    <property type="component" value="Unassembled WGS sequence"/>
</dbReference>
<dbReference type="InterPro" id="IPR006115">
    <property type="entry name" value="6PGDH_NADP-bd"/>
</dbReference>
<dbReference type="SUPFAM" id="SSF51735">
    <property type="entry name" value="NAD(P)-binding Rossmann-fold domains"/>
    <property type="match status" value="1"/>
</dbReference>
<keyword evidence="3" id="KW-0560">Oxidoreductase</keyword>
<accession>A0ABW4Y067</accession>
<dbReference type="Pfam" id="PF01370">
    <property type="entry name" value="Epimerase"/>
    <property type="match status" value="1"/>
</dbReference>
<dbReference type="InterPro" id="IPR001509">
    <property type="entry name" value="Epimerase_deHydtase"/>
</dbReference>
<reference evidence="4" key="1">
    <citation type="journal article" date="2019" name="Int. J. Syst. Evol. Microbiol.">
        <title>The Global Catalogue of Microorganisms (GCM) 10K type strain sequencing project: providing services to taxonomists for standard genome sequencing and annotation.</title>
        <authorList>
            <consortium name="The Broad Institute Genomics Platform"/>
            <consortium name="The Broad Institute Genome Sequencing Center for Infectious Disease"/>
            <person name="Wu L."/>
            <person name="Ma J."/>
        </authorList>
    </citation>
    <scope>NUCLEOTIDE SEQUENCE [LARGE SCALE GENOMIC DNA]</scope>
    <source>
        <strain evidence="4">JCM 3389</strain>
    </source>
</reference>
<dbReference type="Pfam" id="PF03446">
    <property type="entry name" value="NAD_binding_2"/>
    <property type="match status" value="1"/>
</dbReference>
<dbReference type="EC" id="1.1.1.290" evidence="3"/>
<name>A0ABW4Y067_9FLAO</name>
<dbReference type="InterPro" id="IPR036291">
    <property type="entry name" value="NAD(P)-bd_dom_sf"/>
</dbReference>
<sequence>MTEKIGVLGCGWLGLPLAKQLVLDSHEVFGSTTSEDKLLQLKNEGIQPYQITLKPEKIHGNIQDFLSQIDVLIINVPPRLRGSSTESFIDKMVLLRQEIQKCGVAKVIFVSSTAVYGDLEGEVTEQTQTHPTNESGIQLVQSEMLFWDDPNIKTTIIRFGGLIGPDRHPVTMLAKKQELSNGNDPVNLIHLDDCIHMIQTILVNQYWGDIFNGVNPFHPSKNDYYSSEAAKRNLPLPPYQIDNTPSKAKVVISKNFLDKGHAFNTSIIS</sequence>
<evidence type="ECO:0000259" key="2">
    <source>
        <dbReference type="Pfam" id="PF03446"/>
    </source>
</evidence>
<comment type="caution">
    <text evidence="3">The sequence shown here is derived from an EMBL/GenBank/DDBJ whole genome shotgun (WGS) entry which is preliminary data.</text>
</comment>
<dbReference type="EMBL" id="JBHUHU010000003">
    <property type="protein sequence ID" value="MFD2100525.1"/>
    <property type="molecule type" value="Genomic_DNA"/>
</dbReference>
<keyword evidence="4" id="KW-1185">Reference proteome</keyword>
<feature type="domain" description="6-phosphogluconate dehydrogenase NADP-binding" evidence="2">
    <location>
        <begin position="4"/>
        <end position="89"/>
    </location>
</feature>
<evidence type="ECO:0000313" key="3">
    <source>
        <dbReference type="EMBL" id="MFD2100525.1"/>
    </source>
</evidence>
<dbReference type="RefSeq" id="WP_379831231.1">
    <property type="nucleotide sequence ID" value="NZ_JBHUHU010000003.1"/>
</dbReference>
<dbReference type="PANTHER" id="PTHR48079:SF6">
    <property type="entry name" value="NAD(P)-BINDING DOMAIN-CONTAINING PROTEIN-RELATED"/>
    <property type="match status" value="1"/>
</dbReference>
<dbReference type="CDD" id="cd05266">
    <property type="entry name" value="SDR_a4"/>
    <property type="match status" value="1"/>
</dbReference>
<dbReference type="GO" id="GO:0033711">
    <property type="term" value="F:4-phosphoerythronate dehydrogenase activity"/>
    <property type="evidence" value="ECO:0007669"/>
    <property type="project" value="UniProtKB-EC"/>
</dbReference>
<evidence type="ECO:0000259" key="1">
    <source>
        <dbReference type="Pfam" id="PF01370"/>
    </source>
</evidence>
<gene>
    <name evidence="3" type="ORF">ACFSJE_12110</name>
</gene>
<proteinExistence type="predicted"/>
<dbReference type="Gene3D" id="3.40.50.720">
    <property type="entry name" value="NAD(P)-binding Rossmann-like Domain"/>
    <property type="match status" value="1"/>
</dbReference>